<reference evidence="1" key="1">
    <citation type="submission" date="2021-02" db="EMBL/GenBank/DDBJ databases">
        <authorList>
            <person name="Nowell W R."/>
        </authorList>
    </citation>
    <scope>NUCLEOTIDE SEQUENCE</scope>
</reference>
<dbReference type="Proteomes" id="UP000681720">
    <property type="component" value="Unassembled WGS sequence"/>
</dbReference>
<feature type="non-terminal residue" evidence="1">
    <location>
        <position position="122"/>
    </location>
</feature>
<evidence type="ECO:0000313" key="2">
    <source>
        <dbReference type="Proteomes" id="UP000681720"/>
    </source>
</evidence>
<protein>
    <submittedName>
        <fullName evidence="1">Uncharacterized protein</fullName>
    </submittedName>
</protein>
<gene>
    <name evidence="1" type="ORF">GIL414_LOCUS21223</name>
</gene>
<proteinExistence type="predicted"/>
<sequence>QCDAFQFTICRHCQLFLCIKHLAEHQQQFPTDFQRLLDDARRQQAQLSTFDTRISEQRLKLNQTPDIDTTQTRQINTYLQSRTIQDGNRSCLNQFQTATSFLPVTDKLEQFISDSDSTINII</sequence>
<dbReference type="AlphaFoldDB" id="A0A8S2RYE9"/>
<accession>A0A8S2RYE9</accession>
<evidence type="ECO:0000313" key="1">
    <source>
        <dbReference type="EMBL" id="CAF4191320.1"/>
    </source>
</evidence>
<feature type="non-terminal residue" evidence="1">
    <location>
        <position position="1"/>
    </location>
</feature>
<organism evidence="1 2">
    <name type="scientific">Rotaria magnacalcarata</name>
    <dbReference type="NCBI Taxonomy" id="392030"/>
    <lineage>
        <taxon>Eukaryota</taxon>
        <taxon>Metazoa</taxon>
        <taxon>Spiralia</taxon>
        <taxon>Gnathifera</taxon>
        <taxon>Rotifera</taxon>
        <taxon>Eurotatoria</taxon>
        <taxon>Bdelloidea</taxon>
        <taxon>Philodinida</taxon>
        <taxon>Philodinidae</taxon>
        <taxon>Rotaria</taxon>
    </lineage>
</organism>
<comment type="caution">
    <text evidence="1">The sequence shown here is derived from an EMBL/GenBank/DDBJ whole genome shotgun (WGS) entry which is preliminary data.</text>
</comment>
<dbReference type="EMBL" id="CAJOBJ010017199">
    <property type="protein sequence ID" value="CAF4191320.1"/>
    <property type="molecule type" value="Genomic_DNA"/>
</dbReference>
<name>A0A8S2RYE9_9BILA</name>